<keyword evidence="9" id="KW-1185">Reference proteome</keyword>
<dbReference type="Proteomes" id="UP000837803">
    <property type="component" value="Unassembled WGS sequence"/>
</dbReference>
<evidence type="ECO:0000256" key="2">
    <source>
        <dbReference type="ARBA" id="ARBA00004236"/>
    </source>
</evidence>
<proteinExistence type="inferred from homology"/>
<dbReference type="RefSeq" id="WP_238749841.1">
    <property type="nucleotide sequence ID" value="NZ_CAKLPZ010000001.1"/>
</dbReference>
<dbReference type="SMART" id="SM00244">
    <property type="entry name" value="PHB"/>
    <property type="match status" value="1"/>
</dbReference>
<evidence type="ECO:0000313" key="8">
    <source>
        <dbReference type="EMBL" id="CAH0999639.1"/>
    </source>
</evidence>
<evidence type="ECO:0000313" key="9">
    <source>
        <dbReference type="Proteomes" id="UP000837803"/>
    </source>
</evidence>
<evidence type="ECO:0000256" key="5">
    <source>
        <dbReference type="ARBA" id="ARBA00023136"/>
    </source>
</evidence>
<dbReference type="PANTHER" id="PTHR13806:SF31">
    <property type="entry name" value="FLOTILLIN-LIKE PROTEIN 1-RELATED"/>
    <property type="match status" value="1"/>
</dbReference>
<feature type="region of interest" description="Disordered" evidence="6">
    <location>
        <begin position="268"/>
        <end position="290"/>
    </location>
</feature>
<accession>A0ABM9AYQ1</accession>
<feature type="domain" description="Band 7" evidence="7">
    <location>
        <begin position="23"/>
        <end position="192"/>
    </location>
</feature>
<keyword evidence="4" id="KW-1003">Cell membrane</keyword>
<dbReference type="InterPro" id="IPR036013">
    <property type="entry name" value="Band_7/SPFH_dom_sf"/>
</dbReference>
<dbReference type="SUPFAM" id="SSF117892">
    <property type="entry name" value="Band 7/SPFH domain"/>
    <property type="match status" value="1"/>
</dbReference>
<name>A0ABM9AYQ1_9BACT</name>
<reference evidence="8" key="1">
    <citation type="submission" date="2021-12" db="EMBL/GenBank/DDBJ databases">
        <authorList>
            <person name="Rodrigo-Torres L."/>
            <person name="Arahal R. D."/>
            <person name="Lucena T."/>
        </authorList>
    </citation>
    <scope>NUCLEOTIDE SEQUENCE</scope>
    <source>
        <strain evidence="8">CECT 8419</strain>
    </source>
</reference>
<dbReference type="InterPro" id="IPR001107">
    <property type="entry name" value="Band_7"/>
</dbReference>
<evidence type="ECO:0000256" key="6">
    <source>
        <dbReference type="SAM" id="MobiDB-lite"/>
    </source>
</evidence>
<comment type="subcellular location">
    <subcellularLocation>
        <location evidence="2">Cell membrane</location>
    </subcellularLocation>
    <subcellularLocation>
        <location evidence="1">Membrane</location>
        <topology evidence="1">Single-pass membrane protein</topology>
    </subcellularLocation>
</comment>
<sequence length="517" mass="56123">MELLMIPGAILGVLLLFVFWLVSRYKRCPSDKILVVYGRTGSDASAKCYAGGGTFVWPVIQDYQYLDLTPLSIDVNLQDALSKQNIRVSVPAQFTVGISNKPHLMLAAAERLLALDRSSISNLSHDIIMGQMRLVIANMDIEELNIDRDKFVESVYRNVGEELHKIGLELINVNVTDIQDESGYIKALGQEAAAKAINDAKIKVANELRTGSIGEAEAQQDQRSKVADANSRAEIGEAAALQSQRIQIAAANSRAEIGEAEAQRERRVKVSEAESTAQIGEAAARAEATEGKNTSEIKIAESNAARDVAMAEARRRAEAARKVAEANAREEAYKAERDAELARAATEQARMEAEQVVVANIDKQKAIIAAQAEAEKRREIARGEADAALLKYQAEAQGMEELLRKQAEGFQKLVTAAGGDSQSAINYLMLDKLAELTRIQTDAIKDVDIDKVVVYDSGNGQGVGNFVQGLYGMVPQLNDFLKQSGMSLPDGLVRKEAAPANGRAAEHNGHDEPTVHT</sequence>
<dbReference type="Gene3D" id="3.30.479.30">
    <property type="entry name" value="Band 7 domain"/>
    <property type="match status" value="1"/>
</dbReference>
<dbReference type="Pfam" id="PF01145">
    <property type="entry name" value="Band_7"/>
    <property type="match status" value="1"/>
</dbReference>
<dbReference type="EMBL" id="CAKLPZ010000001">
    <property type="protein sequence ID" value="CAH0999639.1"/>
    <property type="molecule type" value="Genomic_DNA"/>
</dbReference>
<evidence type="ECO:0000256" key="1">
    <source>
        <dbReference type="ARBA" id="ARBA00004167"/>
    </source>
</evidence>
<evidence type="ECO:0000256" key="4">
    <source>
        <dbReference type="ARBA" id="ARBA00022475"/>
    </source>
</evidence>
<dbReference type="CDD" id="cd03399">
    <property type="entry name" value="SPFH_flotillin"/>
    <property type="match status" value="1"/>
</dbReference>
<comment type="similarity">
    <text evidence="3">Belongs to the band 7/mec-2 family. Flotillin subfamily.</text>
</comment>
<dbReference type="InterPro" id="IPR027705">
    <property type="entry name" value="Flotillin_fam"/>
</dbReference>
<gene>
    <name evidence="8" type="primary">yqiK</name>
    <name evidence="8" type="ORF">LEM8419_00939</name>
</gene>
<protein>
    <submittedName>
        <fullName evidence="8">Inner membrane protein YqiK</fullName>
    </submittedName>
</protein>
<evidence type="ECO:0000259" key="7">
    <source>
        <dbReference type="SMART" id="SM00244"/>
    </source>
</evidence>
<comment type="caution">
    <text evidence="8">The sequence shown here is derived from an EMBL/GenBank/DDBJ whole genome shotgun (WGS) entry which is preliminary data.</text>
</comment>
<organism evidence="8 9">
    <name type="scientific">Neolewinella maritima</name>
    <dbReference type="NCBI Taxonomy" id="1383882"/>
    <lineage>
        <taxon>Bacteria</taxon>
        <taxon>Pseudomonadati</taxon>
        <taxon>Bacteroidota</taxon>
        <taxon>Saprospiria</taxon>
        <taxon>Saprospirales</taxon>
        <taxon>Lewinellaceae</taxon>
        <taxon>Neolewinella</taxon>
    </lineage>
</organism>
<evidence type="ECO:0000256" key="3">
    <source>
        <dbReference type="ARBA" id="ARBA00007161"/>
    </source>
</evidence>
<dbReference type="PANTHER" id="PTHR13806">
    <property type="entry name" value="FLOTILLIN-RELATED"/>
    <property type="match status" value="1"/>
</dbReference>
<keyword evidence="5" id="KW-0472">Membrane</keyword>